<dbReference type="EMBL" id="JAFBCV010000014">
    <property type="protein sequence ID" value="MBM7840499.1"/>
    <property type="molecule type" value="Genomic_DNA"/>
</dbReference>
<accession>A0ABS2SY97</accession>
<evidence type="ECO:0000313" key="2">
    <source>
        <dbReference type="Proteomes" id="UP001179280"/>
    </source>
</evidence>
<dbReference type="RefSeq" id="WP_204468122.1">
    <property type="nucleotide sequence ID" value="NZ_JAFBCV010000014.1"/>
</dbReference>
<organism evidence="1 2">
    <name type="scientific">Shouchella xiaoxiensis</name>
    <dbReference type="NCBI Taxonomy" id="766895"/>
    <lineage>
        <taxon>Bacteria</taxon>
        <taxon>Bacillati</taxon>
        <taxon>Bacillota</taxon>
        <taxon>Bacilli</taxon>
        <taxon>Bacillales</taxon>
        <taxon>Bacillaceae</taxon>
        <taxon>Shouchella</taxon>
    </lineage>
</organism>
<protein>
    <submittedName>
        <fullName evidence="1">Uncharacterized protein</fullName>
    </submittedName>
</protein>
<gene>
    <name evidence="1" type="ORF">JOC54_003791</name>
</gene>
<dbReference type="Proteomes" id="UP001179280">
    <property type="component" value="Unassembled WGS sequence"/>
</dbReference>
<reference evidence="1" key="1">
    <citation type="submission" date="2021-01" db="EMBL/GenBank/DDBJ databases">
        <title>Genomic Encyclopedia of Type Strains, Phase IV (KMG-IV): sequencing the most valuable type-strain genomes for metagenomic binning, comparative biology and taxonomic classification.</title>
        <authorList>
            <person name="Goeker M."/>
        </authorList>
    </citation>
    <scope>NUCLEOTIDE SEQUENCE</scope>
    <source>
        <strain evidence="1">DSM 21943</strain>
    </source>
</reference>
<sequence>MKHIPDEIVTYLNGEQLEKKSDVAMHFVTIDDNGYPYKAMVSVGEVLCLTETQIRMALWQKTNTVNYVMKSKKATLMVVIPPTAYDLQLDVTFLRYEEESALFEATVKNVKSDRAPYAQLTNGVQYQLKSAGQTIELWKKKLKLLKS</sequence>
<comment type="caution">
    <text evidence="1">The sequence shown here is derived from an EMBL/GenBank/DDBJ whole genome shotgun (WGS) entry which is preliminary data.</text>
</comment>
<keyword evidence="2" id="KW-1185">Reference proteome</keyword>
<name>A0ABS2SY97_9BACI</name>
<dbReference type="Gene3D" id="2.30.110.10">
    <property type="entry name" value="Electron Transport, Fmn-binding Protein, Chain A"/>
    <property type="match status" value="1"/>
</dbReference>
<evidence type="ECO:0000313" key="1">
    <source>
        <dbReference type="EMBL" id="MBM7840499.1"/>
    </source>
</evidence>
<dbReference type="InterPro" id="IPR012349">
    <property type="entry name" value="Split_barrel_FMN-bd"/>
</dbReference>
<proteinExistence type="predicted"/>